<evidence type="ECO:0000256" key="3">
    <source>
        <dbReference type="ARBA" id="ARBA00022729"/>
    </source>
</evidence>
<dbReference type="EMBL" id="MPTB01000070">
    <property type="protein sequence ID" value="OMD37286.1"/>
    <property type="molecule type" value="Genomic_DNA"/>
</dbReference>
<keyword evidence="6" id="KW-1185">Reference proteome</keyword>
<evidence type="ECO:0008006" key="7">
    <source>
        <dbReference type="Google" id="ProtNLM"/>
    </source>
</evidence>
<evidence type="ECO:0000256" key="2">
    <source>
        <dbReference type="ARBA" id="ARBA00022448"/>
    </source>
</evidence>
<gene>
    <name evidence="5" type="ORF">BSK56_31410</name>
</gene>
<evidence type="ECO:0000313" key="5">
    <source>
        <dbReference type="EMBL" id="OMD37286.1"/>
    </source>
</evidence>
<comment type="caution">
    <text evidence="5">The sequence shown here is derived from an EMBL/GenBank/DDBJ whole genome shotgun (WGS) entry which is preliminary data.</text>
</comment>
<feature type="signal peptide" evidence="4">
    <location>
        <begin position="1"/>
        <end position="20"/>
    </location>
</feature>
<evidence type="ECO:0000313" key="6">
    <source>
        <dbReference type="Proteomes" id="UP000187412"/>
    </source>
</evidence>
<dbReference type="PROSITE" id="PS51257">
    <property type="entry name" value="PROKAR_LIPOPROTEIN"/>
    <property type="match status" value="1"/>
</dbReference>
<keyword evidence="3 4" id="KW-0732">Signal</keyword>
<dbReference type="InterPro" id="IPR006059">
    <property type="entry name" value="SBP"/>
</dbReference>
<name>A0ABX3GWX4_PAEBO</name>
<keyword evidence="2" id="KW-0813">Transport</keyword>
<organism evidence="5 6">
    <name type="scientific">Paenibacillus borealis</name>
    <dbReference type="NCBI Taxonomy" id="160799"/>
    <lineage>
        <taxon>Bacteria</taxon>
        <taxon>Bacillati</taxon>
        <taxon>Bacillota</taxon>
        <taxon>Bacilli</taxon>
        <taxon>Bacillales</taxon>
        <taxon>Paenibacillaceae</taxon>
        <taxon>Paenibacillus</taxon>
    </lineage>
</organism>
<evidence type="ECO:0000256" key="1">
    <source>
        <dbReference type="ARBA" id="ARBA00008520"/>
    </source>
</evidence>
<sequence>MRTKLSMLFVVLLGLTVVLGACSAKNNTGKETASAADVQNKSNAPKDAKTKEIIKISVGEDDYGARMSNYAAAFKALNEELTAQGKNVEVVADILPAVGDDELVLQAQAGQYRDISMNSSLDIGWELDAGLIQPIDWLKESEVFKTLPQNLWDIMEYQGHVYGAIQDMDASPLYINKTALKTLGWSDADIEGLPDRVLKGDWTMEDMLNIATEAVEKKVTKYGLVSDGLDNISVQDINNQMMGFEPYDLEQSKVIFDKKGITDTYSFWEKGIKSGAITKDFAALEDVGFGYFVNGDVMFFIGGTGSYNSMKEAYGKTDKEFEDWFYANSTFTLIPAGSKGGEPGSLANPRLYYVSSKVDEQKMPYVQRIIELAMAPNLQMDHTIASGKLPVTKSGQEDPRFSDLRFLHDVAYMLDYTKVRPPHLAYPDYLKQQIKGLEAIMVNGASAAEAYKLFEENYKQNVDQDQVIFR</sequence>
<feature type="chain" id="PRO_5047230235" description="ABC transporter substrate-binding protein" evidence="4">
    <location>
        <begin position="21"/>
        <end position="470"/>
    </location>
</feature>
<dbReference type="RefSeq" id="WP_076114312.1">
    <property type="nucleotide sequence ID" value="NZ_MPTB01000070.1"/>
</dbReference>
<accession>A0ABX3GWX4</accession>
<dbReference type="PANTHER" id="PTHR30061">
    <property type="entry name" value="MALTOSE-BINDING PERIPLASMIC PROTEIN"/>
    <property type="match status" value="1"/>
</dbReference>
<comment type="similarity">
    <text evidence="1">Belongs to the bacterial solute-binding protein 1 family.</text>
</comment>
<proteinExistence type="inferred from homology"/>
<evidence type="ECO:0000256" key="4">
    <source>
        <dbReference type="SAM" id="SignalP"/>
    </source>
</evidence>
<dbReference type="SUPFAM" id="SSF53850">
    <property type="entry name" value="Periplasmic binding protein-like II"/>
    <property type="match status" value="1"/>
</dbReference>
<dbReference type="PANTHER" id="PTHR30061:SF50">
    <property type="entry name" value="MALTOSE_MALTODEXTRIN-BINDING PERIPLASMIC PROTEIN"/>
    <property type="match status" value="1"/>
</dbReference>
<dbReference type="Gene3D" id="3.40.190.10">
    <property type="entry name" value="Periplasmic binding protein-like II"/>
    <property type="match status" value="1"/>
</dbReference>
<protein>
    <recommendedName>
        <fullName evidence="7">ABC transporter substrate-binding protein</fullName>
    </recommendedName>
</protein>
<dbReference type="Proteomes" id="UP000187412">
    <property type="component" value="Unassembled WGS sequence"/>
</dbReference>
<reference evidence="5 6" key="1">
    <citation type="submission" date="2016-10" db="EMBL/GenBank/DDBJ databases">
        <title>Paenibacillus species isolates.</title>
        <authorList>
            <person name="Beno S.M."/>
        </authorList>
    </citation>
    <scope>NUCLEOTIDE SEQUENCE [LARGE SCALE GENOMIC DNA]</scope>
    <source>
        <strain evidence="5 6">FSL H7-0744</strain>
    </source>
</reference>
<dbReference type="Pfam" id="PF13416">
    <property type="entry name" value="SBP_bac_8"/>
    <property type="match status" value="1"/>
</dbReference>